<dbReference type="Proteomes" id="UP000242637">
    <property type="component" value="Chromosome 1"/>
</dbReference>
<evidence type="ECO:0000313" key="1">
    <source>
        <dbReference type="EMBL" id="SNV17558.1"/>
    </source>
</evidence>
<protein>
    <submittedName>
        <fullName evidence="1">Uncharacterized protein</fullName>
    </submittedName>
</protein>
<name>A0A239V767_9MICO</name>
<sequence length="141" mass="15677">MQSGDMSQTPLPSKHSVFAAHFTDDIYDNVDDAYAPFGSPEGEDLLRTWGQRRSELEDGALIEDLVEAFGDDLGDRIGEDEESTDLETLVVAAGFTILRLAGEIDEQDRQYVLRALAHLEEVFGEQPEFDTMNEDLSSFDG</sequence>
<organism evidence="1 2">
    <name type="scientific">Dermatophilus congolensis</name>
    <dbReference type="NCBI Taxonomy" id="1863"/>
    <lineage>
        <taxon>Bacteria</taxon>
        <taxon>Bacillati</taxon>
        <taxon>Actinomycetota</taxon>
        <taxon>Actinomycetes</taxon>
        <taxon>Micrococcales</taxon>
        <taxon>Dermatophilaceae</taxon>
        <taxon>Dermatophilus</taxon>
    </lineage>
</organism>
<dbReference type="AlphaFoldDB" id="A0A239V767"/>
<dbReference type="KEGG" id="dco:SAMEA4475696_0236"/>
<evidence type="ECO:0000313" key="2">
    <source>
        <dbReference type="Proteomes" id="UP000242637"/>
    </source>
</evidence>
<proteinExistence type="predicted"/>
<accession>A0A239V767</accession>
<dbReference type="STRING" id="1121387.GCA_000429885_01478"/>
<reference evidence="1 2" key="1">
    <citation type="submission" date="2017-06" db="EMBL/GenBank/DDBJ databases">
        <authorList>
            <consortium name="Pathogen Informatics"/>
        </authorList>
    </citation>
    <scope>NUCLEOTIDE SEQUENCE [LARGE SCALE GENOMIC DNA]</scope>
    <source>
        <strain evidence="1 2">NCTC13039</strain>
    </source>
</reference>
<gene>
    <name evidence="1" type="ORF">SAMEA4475696_00236</name>
</gene>
<dbReference type="EMBL" id="LT906453">
    <property type="protein sequence ID" value="SNV17558.1"/>
    <property type="molecule type" value="Genomic_DNA"/>
</dbReference>
<keyword evidence="2" id="KW-1185">Reference proteome</keyword>